<name>A0A4D6LM46_VIGUN</name>
<accession>A0A4D6LM46</accession>
<sequence length="130" mass="14817">MAAAGHHSRSFMDLAGSTYTNHDNHHLNASNHNQQHHYLVETAHHREQPWKQPLRIEQICAAAARRNHHSTCEPKRAAPPWKLVSPRTKTAPSFTNYTTRTRTCTSSFHTSAPPSQIRICNLTEQHRNAI</sequence>
<evidence type="ECO:0000313" key="3">
    <source>
        <dbReference type="Proteomes" id="UP000501690"/>
    </source>
</evidence>
<dbReference type="Gramene" id="Vigun02g000900.1.v1.2">
    <property type="protein sequence ID" value="Vigun02g000900.1.v1.2.CDS.1"/>
    <property type="gene ID" value="Vigun02g000900.v1.2"/>
</dbReference>
<organism evidence="2 3">
    <name type="scientific">Vigna unguiculata</name>
    <name type="common">Cowpea</name>
    <dbReference type="NCBI Taxonomy" id="3917"/>
    <lineage>
        <taxon>Eukaryota</taxon>
        <taxon>Viridiplantae</taxon>
        <taxon>Streptophyta</taxon>
        <taxon>Embryophyta</taxon>
        <taxon>Tracheophyta</taxon>
        <taxon>Spermatophyta</taxon>
        <taxon>Magnoliopsida</taxon>
        <taxon>eudicotyledons</taxon>
        <taxon>Gunneridae</taxon>
        <taxon>Pentapetalae</taxon>
        <taxon>rosids</taxon>
        <taxon>fabids</taxon>
        <taxon>Fabales</taxon>
        <taxon>Fabaceae</taxon>
        <taxon>Papilionoideae</taxon>
        <taxon>50 kb inversion clade</taxon>
        <taxon>NPAAA clade</taxon>
        <taxon>indigoferoid/millettioid clade</taxon>
        <taxon>Phaseoleae</taxon>
        <taxon>Vigna</taxon>
    </lineage>
</organism>
<protein>
    <submittedName>
        <fullName evidence="2">Uncharacterized protein</fullName>
    </submittedName>
</protein>
<dbReference type="AlphaFoldDB" id="A0A4D6LM46"/>
<keyword evidence="3" id="KW-1185">Reference proteome</keyword>
<proteinExistence type="predicted"/>
<reference evidence="2 3" key="1">
    <citation type="submission" date="2019-04" db="EMBL/GenBank/DDBJ databases">
        <title>An improved genome assembly and genetic linkage map for asparagus bean, Vigna unguiculata ssp. sesquipedialis.</title>
        <authorList>
            <person name="Xia Q."/>
            <person name="Zhang R."/>
            <person name="Dong Y."/>
        </authorList>
    </citation>
    <scope>NUCLEOTIDE SEQUENCE [LARGE SCALE GENOMIC DNA]</scope>
    <source>
        <tissue evidence="2">Leaf</tissue>
    </source>
</reference>
<gene>
    <name evidence="2" type="ORF">DEO72_LG4g52</name>
</gene>
<dbReference type="EMBL" id="CP039348">
    <property type="protein sequence ID" value="QCD89114.1"/>
    <property type="molecule type" value="Genomic_DNA"/>
</dbReference>
<dbReference type="Proteomes" id="UP000501690">
    <property type="component" value="Linkage Group LG4"/>
</dbReference>
<evidence type="ECO:0000313" key="2">
    <source>
        <dbReference type="EMBL" id="QCD89114.1"/>
    </source>
</evidence>
<evidence type="ECO:0000256" key="1">
    <source>
        <dbReference type="SAM" id="MobiDB-lite"/>
    </source>
</evidence>
<feature type="region of interest" description="Disordered" evidence="1">
    <location>
        <begin position="70"/>
        <end position="94"/>
    </location>
</feature>